<dbReference type="InterPro" id="IPR029063">
    <property type="entry name" value="SAM-dependent_MTases_sf"/>
</dbReference>
<evidence type="ECO:0000256" key="1">
    <source>
        <dbReference type="ARBA" id="ARBA00022603"/>
    </source>
</evidence>
<dbReference type="AlphaFoldDB" id="A0A1X7CEA9"/>
<feature type="active site" evidence="6">
    <location>
        <position position="75"/>
    </location>
</feature>
<dbReference type="CDD" id="cd00315">
    <property type="entry name" value="Cyt_C5_DNA_methylase"/>
    <property type="match status" value="1"/>
</dbReference>
<dbReference type="PANTHER" id="PTHR46098:SF1">
    <property type="entry name" value="TRNA (CYTOSINE(38)-C(5))-METHYLTRANSFERASE"/>
    <property type="match status" value="1"/>
</dbReference>
<accession>A0A1X7CEA9</accession>
<protein>
    <recommendedName>
        <fullName evidence="8">Cytosine-specific methyltransferase</fullName>
        <ecNumber evidence="8">2.1.1.37</ecNumber>
    </recommendedName>
</protein>
<keyword evidence="3 6" id="KW-0949">S-adenosyl-L-methionine</keyword>
<gene>
    <name evidence="9" type="ORF">SAMN06295933_0755</name>
</gene>
<evidence type="ECO:0000256" key="8">
    <source>
        <dbReference type="RuleBase" id="RU000417"/>
    </source>
</evidence>
<keyword evidence="10" id="KW-1185">Reference proteome</keyword>
<evidence type="ECO:0000256" key="7">
    <source>
        <dbReference type="RuleBase" id="RU000416"/>
    </source>
</evidence>
<evidence type="ECO:0000256" key="5">
    <source>
        <dbReference type="ARBA" id="ARBA00047422"/>
    </source>
</evidence>
<organism evidence="9 10">
    <name type="scientific">Desulfovibrio gilichinskyi</name>
    <dbReference type="NCBI Taxonomy" id="1519643"/>
    <lineage>
        <taxon>Bacteria</taxon>
        <taxon>Pseudomonadati</taxon>
        <taxon>Thermodesulfobacteriota</taxon>
        <taxon>Desulfovibrionia</taxon>
        <taxon>Desulfovibrionales</taxon>
        <taxon>Desulfovibrionaceae</taxon>
        <taxon>Desulfovibrio</taxon>
    </lineage>
</organism>
<dbReference type="PRINTS" id="PR00105">
    <property type="entry name" value="C5METTRFRASE"/>
</dbReference>
<dbReference type="Gene3D" id="3.90.120.10">
    <property type="entry name" value="DNA Methylase, subunit A, domain 2"/>
    <property type="match status" value="1"/>
</dbReference>
<dbReference type="GO" id="GO:0009307">
    <property type="term" value="P:DNA restriction-modification system"/>
    <property type="evidence" value="ECO:0007669"/>
    <property type="project" value="UniProtKB-KW"/>
</dbReference>
<dbReference type="Gene3D" id="3.40.50.150">
    <property type="entry name" value="Vaccinia Virus protein VP39"/>
    <property type="match status" value="1"/>
</dbReference>
<keyword evidence="2 6" id="KW-0808">Transferase</keyword>
<dbReference type="STRING" id="1519643.SAMN06295933_0755"/>
<proteinExistence type="inferred from homology"/>
<dbReference type="PROSITE" id="PS00094">
    <property type="entry name" value="C5_MTASE_1"/>
    <property type="match status" value="1"/>
</dbReference>
<comment type="catalytic activity">
    <reaction evidence="5 8">
        <text>a 2'-deoxycytidine in DNA + S-adenosyl-L-methionine = a 5-methyl-2'-deoxycytidine in DNA + S-adenosyl-L-homocysteine + H(+)</text>
        <dbReference type="Rhea" id="RHEA:13681"/>
        <dbReference type="Rhea" id="RHEA-COMP:11369"/>
        <dbReference type="Rhea" id="RHEA-COMP:11370"/>
        <dbReference type="ChEBI" id="CHEBI:15378"/>
        <dbReference type="ChEBI" id="CHEBI:57856"/>
        <dbReference type="ChEBI" id="CHEBI:59789"/>
        <dbReference type="ChEBI" id="CHEBI:85452"/>
        <dbReference type="ChEBI" id="CHEBI:85454"/>
        <dbReference type="EC" id="2.1.1.37"/>
    </reaction>
</comment>
<dbReference type="GO" id="GO:0003886">
    <property type="term" value="F:DNA (cytosine-5-)-methyltransferase activity"/>
    <property type="evidence" value="ECO:0007669"/>
    <property type="project" value="UniProtKB-EC"/>
</dbReference>
<dbReference type="InterPro" id="IPR018117">
    <property type="entry name" value="C5_DNA_meth_AS"/>
</dbReference>
<dbReference type="GO" id="GO:0032259">
    <property type="term" value="P:methylation"/>
    <property type="evidence" value="ECO:0007669"/>
    <property type="project" value="UniProtKB-KW"/>
</dbReference>
<evidence type="ECO:0000256" key="4">
    <source>
        <dbReference type="ARBA" id="ARBA00022747"/>
    </source>
</evidence>
<dbReference type="OrthoDB" id="9813719at2"/>
<dbReference type="Pfam" id="PF00145">
    <property type="entry name" value="DNA_methylase"/>
    <property type="match status" value="1"/>
</dbReference>
<evidence type="ECO:0000256" key="6">
    <source>
        <dbReference type="PROSITE-ProRule" id="PRU01016"/>
    </source>
</evidence>
<dbReference type="RefSeq" id="WP_085098470.1">
    <property type="nucleotide sequence ID" value="NZ_FWZU01000001.1"/>
</dbReference>
<dbReference type="EMBL" id="FWZU01000001">
    <property type="protein sequence ID" value="SME95013.1"/>
    <property type="molecule type" value="Genomic_DNA"/>
</dbReference>
<dbReference type="Proteomes" id="UP000192906">
    <property type="component" value="Unassembled WGS sequence"/>
</dbReference>
<dbReference type="PANTHER" id="PTHR46098">
    <property type="entry name" value="TRNA (CYTOSINE(38)-C(5))-METHYLTRANSFERASE"/>
    <property type="match status" value="1"/>
</dbReference>
<reference evidence="10" key="1">
    <citation type="submission" date="2017-04" db="EMBL/GenBank/DDBJ databases">
        <authorList>
            <person name="Varghese N."/>
            <person name="Submissions S."/>
        </authorList>
    </citation>
    <scope>NUCLEOTIDE SEQUENCE [LARGE SCALE GENOMIC DNA]</scope>
    <source>
        <strain evidence="10">K3S</strain>
    </source>
</reference>
<name>A0A1X7CEA9_9BACT</name>
<dbReference type="EC" id="2.1.1.37" evidence="8"/>
<dbReference type="InterPro" id="IPR050750">
    <property type="entry name" value="C5-MTase"/>
</dbReference>
<dbReference type="PROSITE" id="PS51679">
    <property type="entry name" value="SAM_MT_C5"/>
    <property type="match status" value="1"/>
</dbReference>
<dbReference type="SUPFAM" id="SSF53335">
    <property type="entry name" value="S-adenosyl-L-methionine-dependent methyltransferases"/>
    <property type="match status" value="1"/>
</dbReference>
<evidence type="ECO:0000256" key="3">
    <source>
        <dbReference type="ARBA" id="ARBA00022691"/>
    </source>
</evidence>
<evidence type="ECO:0000313" key="9">
    <source>
        <dbReference type="EMBL" id="SME95013.1"/>
    </source>
</evidence>
<dbReference type="InterPro" id="IPR001525">
    <property type="entry name" value="C5_MeTfrase"/>
</dbReference>
<evidence type="ECO:0000256" key="2">
    <source>
        <dbReference type="ARBA" id="ARBA00022679"/>
    </source>
</evidence>
<comment type="similarity">
    <text evidence="6 7">Belongs to the class I-like SAM-binding methyltransferase superfamily. C5-methyltransferase family.</text>
</comment>
<keyword evidence="1 6" id="KW-0489">Methyltransferase</keyword>
<evidence type="ECO:0000313" key="10">
    <source>
        <dbReference type="Proteomes" id="UP000192906"/>
    </source>
</evidence>
<dbReference type="NCBIfam" id="TIGR00675">
    <property type="entry name" value="dcm"/>
    <property type="match status" value="1"/>
</dbReference>
<sequence length="428" mass="48520">MIKFIDLFAGTGGIRLSLEQACENLGVKTKCVFSSEIDKNACLSYDLNFGVDPYSDIRMIDSLPDFNFLLAGFPCQSFSYAGKRKGFGDTRGTLFFEVERILNDKRPKYFLLENVRGLITHDKGRTYDTIKTKLEDLGYSVDYLLLNTSNFDVPQNRVRIYILGVLEKSIKLTLNSNLGAADTHKFKLNTVNKQLSLFDTSTISVTASRTPKVVKDILEVNPDKKYQCSKDFVLRLRKVVGNDLSQLNGYRLIDYRGGKSIHSWELGVKGDCTSNEVEFMNLLIANRRKKIFGIHQDGKSLTREQIETFYHANNFEEVTSSLLSKGYLSCNERKFNPVCGNMSFEVFKFLDPDGISITLTASDANRLGVVQNNMPRRITPRECARLQGYPDSYKLINNDNAVYKQMGNGVSVPVVKRVLTDFIENNYE</sequence>
<keyword evidence="4" id="KW-0680">Restriction system</keyword>